<evidence type="ECO:0000256" key="1">
    <source>
        <dbReference type="ARBA" id="ARBA00001941"/>
    </source>
</evidence>
<dbReference type="PROSITE" id="PS00758">
    <property type="entry name" value="ARGE_DAPE_CPG2_1"/>
    <property type="match status" value="1"/>
</dbReference>
<dbReference type="InterPro" id="IPR011650">
    <property type="entry name" value="Peptidase_M20_dimer"/>
</dbReference>
<comment type="catalytic activity">
    <reaction evidence="10">
        <text>N-succinyl-(2S,6S)-2,6-diaminopimelate + H2O = (2S,6S)-2,6-diaminopimelate + succinate</text>
        <dbReference type="Rhea" id="RHEA:22608"/>
        <dbReference type="ChEBI" id="CHEBI:15377"/>
        <dbReference type="ChEBI" id="CHEBI:30031"/>
        <dbReference type="ChEBI" id="CHEBI:57609"/>
        <dbReference type="ChEBI" id="CHEBI:58087"/>
        <dbReference type="EC" id="3.5.1.18"/>
    </reaction>
</comment>
<evidence type="ECO:0000256" key="6">
    <source>
        <dbReference type="ARBA" id="ARBA00016853"/>
    </source>
</evidence>
<accession>A0A3E3K5Z3</accession>
<dbReference type="Proteomes" id="UP000261080">
    <property type="component" value="Unassembled WGS sequence"/>
</dbReference>
<dbReference type="AlphaFoldDB" id="A0A3E3K5Z3"/>
<comment type="pathway">
    <text evidence="3">Amino-acid biosynthesis; L-lysine biosynthesis via DAP pathway; LL-2,6-diaminopimelate from (S)-tetrahydrodipicolinate (succinylase route): step 3/3.</text>
</comment>
<keyword evidence="7" id="KW-0378">Hydrolase</keyword>
<name>A0A3E3K5Z3_9FIRM</name>
<evidence type="ECO:0000256" key="2">
    <source>
        <dbReference type="ARBA" id="ARBA00001947"/>
    </source>
</evidence>
<keyword evidence="9" id="KW-0170">Cobalt</keyword>
<dbReference type="PANTHER" id="PTHR43808:SF25">
    <property type="entry name" value="PEPTIDASE M20 DIMERISATION DOMAIN-CONTAINING PROTEIN"/>
    <property type="match status" value="1"/>
</dbReference>
<evidence type="ECO:0000256" key="7">
    <source>
        <dbReference type="ARBA" id="ARBA00022801"/>
    </source>
</evidence>
<dbReference type="InterPro" id="IPR001261">
    <property type="entry name" value="ArgE/DapE_CS"/>
</dbReference>
<dbReference type="PANTHER" id="PTHR43808">
    <property type="entry name" value="ACETYLORNITHINE DEACETYLASE"/>
    <property type="match status" value="1"/>
</dbReference>
<keyword evidence="13" id="KW-1185">Reference proteome</keyword>
<evidence type="ECO:0000256" key="10">
    <source>
        <dbReference type="ARBA" id="ARBA00051301"/>
    </source>
</evidence>
<dbReference type="Gene3D" id="3.40.630.10">
    <property type="entry name" value="Zn peptidases"/>
    <property type="match status" value="1"/>
</dbReference>
<keyword evidence="8" id="KW-0862">Zinc</keyword>
<evidence type="ECO:0000256" key="5">
    <source>
        <dbReference type="ARBA" id="ARBA00011921"/>
    </source>
</evidence>
<proteinExistence type="inferred from homology"/>
<organism evidence="12 13">
    <name type="scientific">Sellimonas intestinalis</name>
    <dbReference type="NCBI Taxonomy" id="1653434"/>
    <lineage>
        <taxon>Bacteria</taxon>
        <taxon>Bacillati</taxon>
        <taxon>Bacillota</taxon>
        <taxon>Clostridia</taxon>
        <taxon>Lachnospirales</taxon>
        <taxon>Lachnospiraceae</taxon>
        <taxon>Sellimonas</taxon>
    </lineage>
</organism>
<dbReference type="OrthoDB" id="9792335at2"/>
<evidence type="ECO:0000256" key="3">
    <source>
        <dbReference type="ARBA" id="ARBA00005130"/>
    </source>
</evidence>
<evidence type="ECO:0000256" key="4">
    <source>
        <dbReference type="ARBA" id="ARBA00006247"/>
    </source>
</evidence>
<gene>
    <name evidence="12" type="ORF">DW016_00970</name>
</gene>
<comment type="caution">
    <text evidence="12">The sequence shown here is derived from an EMBL/GenBank/DDBJ whole genome shotgun (WGS) entry which is preliminary data.</text>
</comment>
<dbReference type="GO" id="GO:0009089">
    <property type="term" value="P:lysine biosynthetic process via diaminopimelate"/>
    <property type="evidence" value="ECO:0007669"/>
    <property type="project" value="UniProtKB-UniPathway"/>
</dbReference>
<comment type="cofactor">
    <cofactor evidence="2">
        <name>Zn(2+)</name>
        <dbReference type="ChEBI" id="CHEBI:29105"/>
    </cofactor>
</comment>
<comment type="cofactor">
    <cofactor evidence="1">
        <name>Co(2+)</name>
        <dbReference type="ChEBI" id="CHEBI:48828"/>
    </cofactor>
</comment>
<reference evidence="12 13" key="1">
    <citation type="submission" date="2018-08" db="EMBL/GenBank/DDBJ databases">
        <title>A genome reference for cultivated species of the human gut microbiota.</title>
        <authorList>
            <person name="Zou Y."/>
            <person name="Xue W."/>
            <person name="Luo G."/>
        </authorList>
    </citation>
    <scope>NUCLEOTIDE SEQUENCE [LARGE SCALE GENOMIC DNA]</scope>
    <source>
        <strain evidence="12 13">AF37-2AT</strain>
    </source>
</reference>
<evidence type="ECO:0000313" key="13">
    <source>
        <dbReference type="Proteomes" id="UP000261080"/>
    </source>
</evidence>
<protein>
    <recommendedName>
        <fullName evidence="6">Probable succinyl-diaminopimelate desuccinylase</fullName>
        <ecNumber evidence="5">3.5.1.18</ecNumber>
    </recommendedName>
</protein>
<evidence type="ECO:0000259" key="11">
    <source>
        <dbReference type="Pfam" id="PF07687"/>
    </source>
</evidence>
<evidence type="ECO:0000313" key="12">
    <source>
        <dbReference type="EMBL" id="RGE89878.1"/>
    </source>
</evidence>
<feature type="domain" description="Peptidase M20 dimerisation" evidence="11">
    <location>
        <begin position="211"/>
        <end position="326"/>
    </location>
</feature>
<dbReference type="EC" id="3.5.1.18" evidence="5"/>
<dbReference type="EMBL" id="QVLX01000001">
    <property type="protein sequence ID" value="RGE89878.1"/>
    <property type="molecule type" value="Genomic_DNA"/>
</dbReference>
<evidence type="ECO:0000256" key="8">
    <source>
        <dbReference type="ARBA" id="ARBA00022833"/>
    </source>
</evidence>
<dbReference type="SUPFAM" id="SSF53187">
    <property type="entry name" value="Zn-dependent exopeptidases"/>
    <property type="match status" value="1"/>
</dbReference>
<dbReference type="NCBIfam" id="TIGR01910">
    <property type="entry name" value="DapE-ArgE"/>
    <property type="match status" value="1"/>
</dbReference>
<dbReference type="Pfam" id="PF07687">
    <property type="entry name" value="M20_dimer"/>
    <property type="match status" value="1"/>
</dbReference>
<comment type="similarity">
    <text evidence="4">Belongs to the peptidase M20A family.</text>
</comment>
<sequence>MTAKEKIYKWIEENREEVTGLLQKLIQAPSVNPYFDEETIYMKEGDAQRVLEAYLKDMGMTTEYTYPDAKKLASYEGKPGYYADHTFEDRPNLYAELKGTGGGRSIMLSGHIDVVQRGSKWTQDPFGGKIIGNRLYGRGAVDMKGGIAAMTCAVKAIQESGMKLKGDIRIGTVVDEEAGGMGTLALVAEGYRADGCLITEPTHLKIAPLCRGILWGKLTIEGRAGHIELKQGDFRTGGAVDAIDKASLYLEQFRRLNKEWSVAKEHKYLPIPCQIHIAQFQAGEYPTTFANRAELTFNAQYLPSEKDENGLGSKVKKEIEEFVKHVALTDAWLTDNQPKVEWLIDADCGETLDDQPFFKTVRDSARKVNPDSVVEGICCHTDMGWFCNVGIPTLNIGPGDPRLAHQADEFIEIEELLTCTKMIASIVMDWCGAEENS</sequence>
<dbReference type="GO" id="GO:0009014">
    <property type="term" value="F:succinyl-diaminopimelate desuccinylase activity"/>
    <property type="evidence" value="ECO:0007669"/>
    <property type="project" value="UniProtKB-EC"/>
</dbReference>
<dbReference type="Gene3D" id="3.30.70.360">
    <property type="match status" value="1"/>
</dbReference>
<dbReference type="InterPro" id="IPR002933">
    <property type="entry name" value="Peptidase_M20"/>
</dbReference>
<dbReference type="InterPro" id="IPR010182">
    <property type="entry name" value="ArgE/DapE"/>
</dbReference>
<dbReference type="RefSeq" id="WP_024732700.1">
    <property type="nucleotide sequence ID" value="NZ_CALBAT010000003.1"/>
</dbReference>
<dbReference type="Pfam" id="PF01546">
    <property type="entry name" value="Peptidase_M20"/>
    <property type="match status" value="1"/>
</dbReference>
<dbReference type="InterPro" id="IPR050072">
    <property type="entry name" value="Peptidase_M20A"/>
</dbReference>
<evidence type="ECO:0000256" key="9">
    <source>
        <dbReference type="ARBA" id="ARBA00023285"/>
    </source>
</evidence>
<dbReference type="UniPathway" id="UPA00034">
    <property type="reaction ID" value="UER00021"/>
</dbReference>